<dbReference type="Proteomes" id="UP000003303">
    <property type="component" value="Unassembled WGS sequence"/>
</dbReference>
<dbReference type="EC" id="2.7.4.25" evidence="8"/>
<dbReference type="CDD" id="cd02020">
    <property type="entry name" value="CMPK"/>
    <property type="match status" value="1"/>
</dbReference>
<keyword evidence="4 8" id="KW-0418">Kinase</keyword>
<dbReference type="HAMAP" id="MF_00238">
    <property type="entry name" value="Cytidyl_kinase_type1"/>
    <property type="match status" value="1"/>
</dbReference>
<gene>
    <name evidence="8 10" type="primary">cmk</name>
    <name evidence="10" type="ORF">PORUE0001_0079</name>
</gene>
<dbReference type="GO" id="GO:0005524">
    <property type="term" value="F:ATP binding"/>
    <property type="evidence" value="ECO:0007669"/>
    <property type="project" value="UniProtKB-UniRule"/>
</dbReference>
<dbReference type="PANTHER" id="PTHR21299">
    <property type="entry name" value="CYTIDYLATE KINASE/PANTOATE-BETA-ALANINE LIGASE"/>
    <property type="match status" value="1"/>
</dbReference>
<evidence type="ECO:0000256" key="7">
    <source>
        <dbReference type="ARBA" id="ARBA00048478"/>
    </source>
</evidence>
<comment type="caution">
    <text evidence="10">The sequence shown here is derived from an EMBL/GenBank/DDBJ whole genome shotgun (WGS) entry which is preliminary data.</text>
</comment>
<organism evidence="10 11">
    <name type="scientific">Porphyromonas uenonis 60-3</name>
    <dbReference type="NCBI Taxonomy" id="596327"/>
    <lineage>
        <taxon>Bacteria</taxon>
        <taxon>Pseudomonadati</taxon>
        <taxon>Bacteroidota</taxon>
        <taxon>Bacteroidia</taxon>
        <taxon>Bacteroidales</taxon>
        <taxon>Porphyromonadaceae</taxon>
        <taxon>Porphyromonas</taxon>
    </lineage>
</organism>
<dbReference type="STRING" id="596327.PORUE0001_0079"/>
<keyword evidence="5 8" id="KW-0067">ATP-binding</keyword>
<evidence type="ECO:0000313" key="11">
    <source>
        <dbReference type="Proteomes" id="UP000003303"/>
    </source>
</evidence>
<name>C2MBA2_9PORP</name>
<keyword evidence="11" id="KW-1185">Reference proteome</keyword>
<sequence length="228" mass="25451">MSTKQIQIAIDGYSACGKSTLARALAKELGYTYVDSGAMYRAVALFAMRRGLWDGEQFELDKLREELDGVLVTFDPKTGHTLLNGEDVESEIRTLEVSRPASVVASYDFVRTMLVAQQRRLGEAGGIVMDGRDIGTAVFPEAELKIFLTASPKVRAQRRYDELRGKGDQTTTMEMVSADLADRDYRDSHRAINPLRQAEDAVVIDNSELTIDEQTQVALQIAREREQK</sequence>
<evidence type="ECO:0000256" key="4">
    <source>
        <dbReference type="ARBA" id="ARBA00022777"/>
    </source>
</evidence>
<dbReference type="OrthoDB" id="9807434at2"/>
<comment type="catalytic activity">
    <reaction evidence="6 8">
        <text>dCMP + ATP = dCDP + ADP</text>
        <dbReference type="Rhea" id="RHEA:25094"/>
        <dbReference type="ChEBI" id="CHEBI:30616"/>
        <dbReference type="ChEBI" id="CHEBI:57566"/>
        <dbReference type="ChEBI" id="CHEBI:58593"/>
        <dbReference type="ChEBI" id="CHEBI:456216"/>
        <dbReference type="EC" id="2.7.4.25"/>
    </reaction>
</comment>
<evidence type="ECO:0000256" key="6">
    <source>
        <dbReference type="ARBA" id="ARBA00047615"/>
    </source>
</evidence>
<keyword evidence="3 8" id="KW-0547">Nucleotide-binding</keyword>
<dbReference type="AlphaFoldDB" id="C2MBA2"/>
<dbReference type="GO" id="GO:0036430">
    <property type="term" value="F:CMP kinase activity"/>
    <property type="evidence" value="ECO:0007669"/>
    <property type="project" value="RHEA"/>
</dbReference>
<comment type="subcellular location">
    <subcellularLocation>
        <location evidence="8">Cytoplasm</location>
    </subcellularLocation>
</comment>
<dbReference type="PANTHER" id="PTHR21299:SF2">
    <property type="entry name" value="CYTIDYLATE KINASE"/>
    <property type="match status" value="1"/>
</dbReference>
<dbReference type="Pfam" id="PF02224">
    <property type="entry name" value="Cytidylate_kin"/>
    <property type="match status" value="1"/>
</dbReference>
<keyword evidence="8" id="KW-0963">Cytoplasm</keyword>
<dbReference type="GO" id="GO:0005829">
    <property type="term" value="C:cytosol"/>
    <property type="evidence" value="ECO:0007669"/>
    <property type="project" value="TreeGrafter"/>
</dbReference>
<reference evidence="10 11" key="1">
    <citation type="submission" date="2009-04" db="EMBL/GenBank/DDBJ databases">
        <authorList>
            <person name="Sebastian Y."/>
            <person name="Madupu R."/>
            <person name="Durkin A.S."/>
            <person name="Torralba M."/>
            <person name="Methe B."/>
            <person name="Sutton G.G."/>
            <person name="Strausberg R.L."/>
            <person name="Nelson K.E."/>
        </authorList>
    </citation>
    <scope>NUCLEOTIDE SEQUENCE [LARGE SCALE GENOMIC DNA]</scope>
    <source>
        <strain evidence="10 11">60-3</strain>
    </source>
</reference>
<evidence type="ECO:0000256" key="1">
    <source>
        <dbReference type="ARBA" id="ARBA00009427"/>
    </source>
</evidence>
<dbReference type="Gene3D" id="3.40.50.300">
    <property type="entry name" value="P-loop containing nucleotide triphosphate hydrolases"/>
    <property type="match status" value="1"/>
</dbReference>
<protein>
    <recommendedName>
        <fullName evidence="8">Cytidylate kinase</fullName>
        <shortName evidence="8">CK</shortName>
        <ecNumber evidence="8">2.7.4.25</ecNumber>
    </recommendedName>
    <alternativeName>
        <fullName evidence="8">Cytidine monophosphate kinase</fullName>
        <shortName evidence="8">CMP kinase</shortName>
    </alternativeName>
</protein>
<dbReference type="EMBL" id="ACLR01000120">
    <property type="protein sequence ID" value="EEK16999.1"/>
    <property type="molecule type" value="Genomic_DNA"/>
</dbReference>
<dbReference type="InterPro" id="IPR003136">
    <property type="entry name" value="Cytidylate_kin"/>
</dbReference>
<dbReference type="GO" id="GO:0036431">
    <property type="term" value="F:dCMP kinase activity"/>
    <property type="evidence" value="ECO:0007669"/>
    <property type="project" value="InterPro"/>
</dbReference>
<evidence type="ECO:0000259" key="9">
    <source>
        <dbReference type="Pfam" id="PF02224"/>
    </source>
</evidence>
<dbReference type="SUPFAM" id="SSF52540">
    <property type="entry name" value="P-loop containing nucleoside triphosphate hydrolases"/>
    <property type="match status" value="1"/>
</dbReference>
<dbReference type="InterPro" id="IPR011994">
    <property type="entry name" value="Cytidylate_kinase_dom"/>
</dbReference>
<proteinExistence type="inferred from homology"/>
<evidence type="ECO:0000313" key="10">
    <source>
        <dbReference type="EMBL" id="EEK16999.1"/>
    </source>
</evidence>
<evidence type="ECO:0000256" key="5">
    <source>
        <dbReference type="ARBA" id="ARBA00022840"/>
    </source>
</evidence>
<feature type="binding site" evidence="8">
    <location>
        <begin position="12"/>
        <end position="20"/>
    </location>
    <ligand>
        <name>ATP</name>
        <dbReference type="ChEBI" id="CHEBI:30616"/>
    </ligand>
</feature>
<keyword evidence="2 8" id="KW-0808">Transferase</keyword>
<dbReference type="eggNOG" id="COG0283">
    <property type="taxonomic scope" value="Bacteria"/>
</dbReference>
<dbReference type="RefSeq" id="WP_007365144.1">
    <property type="nucleotide sequence ID" value="NZ_ACLR01000120.1"/>
</dbReference>
<comment type="similarity">
    <text evidence="1 8">Belongs to the cytidylate kinase family. Type 1 subfamily.</text>
</comment>
<feature type="domain" description="Cytidylate kinase" evidence="9">
    <location>
        <begin position="8"/>
        <end position="222"/>
    </location>
</feature>
<dbReference type="GO" id="GO:0015949">
    <property type="term" value="P:nucleobase-containing small molecule interconversion"/>
    <property type="evidence" value="ECO:0007669"/>
    <property type="project" value="TreeGrafter"/>
</dbReference>
<evidence type="ECO:0000256" key="8">
    <source>
        <dbReference type="HAMAP-Rule" id="MF_00238"/>
    </source>
</evidence>
<evidence type="ECO:0000256" key="2">
    <source>
        <dbReference type="ARBA" id="ARBA00022679"/>
    </source>
</evidence>
<dbReference type="GO" id="GO:0006220">
    <property type="term" value="P:pyrimidine nucleotide metabolic process"/>
    <property type="evidence" value="ECO:0007669"/>
    <property type="project" value="UniProtKB-UniRule"/>
</dbReference>
<evidence type="ECO:0000256" key="3">
    <source>
        <dbReference type="ARBA" id="ARBA00022741"/>
    </source>
</evidence>
<accession>C2MBA2</accession>
<dbReference type="NCBIfam" id="TIGR00017">
    <property type="entry name" value="cmk"/>
    <property type="match status" value="1"/>
</dbReference>
<comment type="catalytic activity">
    <reaction evidence="7 8">
        <text>CMP + ATP = CDP + ADP</text>
        <dbReference type="Rhea" id="RHEA:11600"/>
        <dbReference type="ChEBI" id="CHEBI:30616"/>
        <dbReference type="ChEBI" id="CHEBI:58069"/>
        <dbReference type="ChEBI" id="CHEBI:60377"/>
        <dbReference type="ChEBI" id="CHEBI:456216"/>
        <dbReference type="EC" id="2.7.4.25"/>
    </reaction>
</comment>
<dbReference type="InterPro" id="IPR027417">
    <property type="entry name" value="P-loop_NTPase"/>
</dbReference>